<keyword evidence="3" id="KW-1185">Reference proteome</keyword>
<dbReference type="Gene3D" id="2.30.42.10">
    <property type="match status" value="1"/>
</dbReference>
<organism evidence="2 3">
    <name type="scientific">Lentisphaera profundi</name>
    <dbReference type="NCBI Taxonomy" id="1658616"/>
    <lineage>
        <taxon>Bacteria</taxon>
        <taxon>Pseudomonadati</taxon>
        <taxon>Lentisphaerota</taxon>
        <taxon>Lentisphaeria</taxon>
        <taxon>Lentisphaerales</taxon>
        <taxon>Lentisphaeraceae</taxon>
        <taxon>Lentisphaera</taxon>
    </lineage>
</organism>
<dbReference type="RefSeq" id="WP_274149325.1">
    <property type="nucleotide sequence ID" value="NZ_CP117811.1"/>
</dbReference>
<evidence type="ECO:0000259" key="1">
    <source>
        <dbReference type="Pfam" id="PF13180"/>
    </source>
</evidence>
<name>A0ABY7VNE2_9BACT</name>
<dbReference type="InterPro" id="IPR036034">
    <property type="entry name" value="PDZ_sf"/>
</dbReference>
<dbReference type="EMBL" id="CP117811">
    <property type="protein sequence ID" value="WDE95625.1"/>
    <property type="molecule type" value="Genomic_DNA"/>
</dbReference>
<dbReference type="Pfam" id="PF13180">
    <property type="entry name" value="PDZ_2"/>
    <property type="match status" value="1"/>
</dbReference>
<feature type="domain" description="PDZ" evidence="1">
    <location>
        <begin position="35"/>
        <end position="95"/>
    </location>
</feature>
<accession>A0ABY7VNE2</accession>
<reference evidence="2 3" key="1">
    <citation type="submission" date="2023-02" db="EMBL/GenBank/DDBJ databases">
        <title>Genome sequence of Lentisphaera profundi SAORIC-696.</title>
        <authorList>
            <person name="Kim e."/>
            <person name="Cho J.-C."/>
            <person name="Choi A."/>
            <person name="Kang I."/>
        </authorList>
    </citation>
    <scope>NUCLEOTIDE SEQUENCE [LARGE SCALE GENOMIC DNA]</scope>
    <source>
        <strain evidence="2 3">SAORIC-696</strain>
    </source>
</reference>
<gene>
    <name evidence="2" type="ORF">PQO03_07810</name>
</gene>
<evidence type="ECO:0000313" key="2">
    <source>
        <dbReference type="EMBL" id="WDE95625.1"/>
    </source>
</evidence>
<evidence type="ECO:0000313" key="3">
    <source>
        <dbReference type="Proteomes" id="UP001214250"/>
    </source>
</evidence>
<proteinExistence type="predicted"/>
<sequence>MDNKNAFALGIVSLAPYETIQSNFYHSIRFPLQARPKILFVEANSPEEKAGLKVGDIINSINGDLMFSGTDTLNKLLSLKINEQIKMDIIRGGKIFKTTYTPDRAKQYNTLPKRMVFQHDIPLLANQYGGPVCFINGTFAGISLDYATPSGNYAIKPKDCATIAKSLIKKWTQDRASK</sequence>
<dbReference type="Proteomes" id="UP001214250">
    <property type="component" value="Chromosome 1"/>
</dbReference>
<dbReference type="SUPFAM" id="SSF50156">
    <property type="entry name" value="PDZ domain-like"/>
    <property type="match status" value="1"/>
</dbReference>
<dbReference type="InterPro" id="IPR001478">
    <property type="entry name" value="PDZ"/>
</dbReference>
<protein>
    <submittedName>
        <fullName evidence="2">PDZ domain-containing protein</fullName>
    </submittedName>
</protein>